<dbReference type="PROSITE" id="PS50059">
    <property type="entry name" value="FKBP_PPIASE"/>
    <property type="match status" value="2"/>
</dbReference>
<evidence type="ECO:0000256" key="1">
    <source>
        <dbReference type="ARBA" id="ARBA00000971"/>
    </source>
</evidence>
<evidence type="ECO:0000256" key="6">
    <source>
        <dbReference type="ARBA" id="ARBA00023235"/>
    </source>
</evidence>
<feature type="compositionally biased region" description="Basic and acidic residues" evidence="9">
    <location>
        <begin position="413"/>
        <end position="425"/>
    </location>
</feature>
<evidence type="ECO:0000256" key="8">
    <source>
        <dbReference type="PROSITE-ProRule" id="PRU00339"/>
    </source>
</evidence>
<evidence type="ECO:0000313" key="11">
    <source>
        <dbReference type="Proteomes" id="UP000515204"/>
    </source>
</evidence>
<feature type="domain" description="PPIase FKBP-type" evidence="10">
    <location>
        <begin position="148"/>
        <end position="234"/>
    </location>
</feature>
<comment type="catalytic activity">
    <reaction evidence="1 7">
        <text>[protein]-peptidylproline (omega=180) = [protein]-peptidylproline (omega=0)</text>
        <dbReference type="Rhea" id="RHEA:16237"/>
        <dbReference type="Rhea" id="RHEA-COMP:10747"/>
        <dbReference type="Rhea" id="RHEA-COMP:10748"/>
        <dbReference type="ChEBI" id="CHEBI:83833"/>
        <dbReference type="ChEBI" id="CHEBI:83834"/>
        <dbReference type="EC" id="5.2.1.8"/>
    </reaction>
</comment>
<feature type="repeat" description="TPR" evidence="8">
    <location>
        <begin position="343"/>
        <end position="376"/>
    </location>
</feature>
<sequence length="469" mass="52688">MAAIDLSPAKDNGVLKEIIQEGQGDETPTVGCKVKVHYTGTLLDGTKFDSSKDRGKPFKFDLGRGSVIKAWDIGVASMKKGEVAILTCAPEYAYGKNGSQPLIPPDATLKFEVELISWSGEDLSPNKDKSIERYQIVAGKPYVSPENGAKVNIHLIGKYNEQIFEDRDVEFCLGEGEIVGIVEGVEIALKRFLDGEKSRLLIKSKYAFKEQGNTEFNIPPNADVEYEVELRSFEKETEMWLMKASEKMEQAKMHKEKGTNYFKSGKISLAIKMYQKVLKYLSNVESDSETDSESNSGDDFKLKKKDLELAAHLNLALCYLKTDEHILAKESCDEALELDSQNEKALFRRGLAHLGLASPEVAIKDFQEVIKVEPKNTAAFKQILICNNLIKKQLSKEKKLYANMFDKFAQEDKQKEEEKLKEQPDVMHGTLGEWGQEERPGGRDATAFEKENPNILMLNANGTDEFQNM</sequence>
<feature type="region of interest" description="Disordered" evidence="9">
    <location>
        <begin position="413"/>
        <end position="453"/>
    </location>
</feature>
<keyword evidence="3" id="KW-0677">Repeat</keyword>
<protein>
    <recommendedName>
        <fullName evidence="2 7">peptidylprolyl isomerase</fullName>
        <ecNumber evidence="2 7">5.2.1.8</ecNumber>
    </recommendedName>
</protein>
<feature type="domain" description="PPIase FKBP-type" evidence="10">
    <location>
        <begin position="31"/>
        <end position="119"/>
    </location>
</feature>
<dbReference type="FunFam" id="3.10.50.40:FF:000013">
    <property type="entry name" value="Peptidylprolyl isomerase"/>
    <property type="match status" value="1"/>
</dbReference>
<evidence type="ECO:0000256" key="7">
    <source>
        <dbReference type="PROSITE-ProRule" id="PRU00277"/>
    </source>
</evidence>
<organism evidence="11 12">
    <name type="scientific">Dinoponera quadriceps</name>
    <name type="common">South American ant</name>
    <dbReference type="NCBI Taxonomy" id="609295"/>
    <lineage>
        <taxon>Eukaryota</taxon>
        <taxon>Metazoa</taxon>
        <taxon>Ecdysozoa</taxon>
        <taxon>Arthropoda</taxon>
        <taxon>Hexapoda</taxon>
        <taxon>Insecta</taxon>
        <taxon>Pterygota</taxon>
        <taxon>Neoptera</taxon>
        <taxon>Endopterygota</taxon>
        <taxon>Hymenoptera</taxon>
        <taxon>Apocrita</taxon>
        <taxon>Aculeata</taxon>
        <taxon>Formicoidea</taxon>
        <taxon>Formicidae</taxon>
        <taxon>Ponerinae</taxon>
        <taxon>Ponerini</taxon>
        <taxon>Dinoponera</taxon>
    </lineage>
</organism>
<dbReference type="SMART" id="SM00028">
    <property type="entry name" value="TPR"/>
    <property type="match status" value="3"/>
</dbReference>
<dbReference type="Proteomes" id="UP000515204">
    <property type="component" value="Unplaced"/>
</dbReference>
<proteinExistence type="predicted"/>
<dbReference type="PANTHER" id="PTHR46512">
    <property type="entry name" value="PEPTIDYLPROLYL ISOMERASE"/>
    <property type="match status" value="1"/>
</dbReference>
<evidence type="ECO:0000256" key="2">
    <source>
        <dbReference type="ARBA" id="ARBA00013194"/>
    </source>
</evidence>
<dbReference type="InterPro" id="IPR019734">
    <property type="entry name" value="TPR_rpt"/>
</dbReference>
<dbReference type="InterPro" id="IPR011990">
    <property type="entry name" value="TPR-like_helical_dom_sf"/>
</dbReference>
<dbReference type="CTD" id="47762"/>
<dbReference type="OrthoDB" id="433738at2759"/>
<name>A0A6P3Y6P4_DINQU</name>
<dbReference type="InterPro" id="IPR050754">
    <property type="entry name" value="FKBP4/5/8-like"/>
</dbReference>
<dbReference type="EC" id="5.2.1.8" evidence="2 7"/>
<dbReference type="SUPFAM" id="SSF54534">
    <property type="entry name" value="FKBP-like"/>
    <property type="match status" value="2"/>
</dbReference>
<evidence type="ECO:0000259" key="10">
    <source>
        <dbReference type="PROSITE" id="PS50059"/>
    </source>
</evidence>
<evidence type="ECO:0000256" key="3">
    <source>
        <dbReference type="ARBA" id="ARBA00022737"/>
    </source>
</evidence>
<dbReference type="RefSeq" id="XP_014486555.1">
    <property type="nucleotide sequence ID" value="XM_014631069.1"/>
</dbReference>
<feature type="compositionally biased region" description="Basic and acidic residues" evidence="9">
    <location>
        <begin position="436"/>
        <end position="452"/>
    </location>
</feature>
<dbReference type="FunFam" id="3.10.50.40:FF:000025">
    <property type="entry name" value="Peptidylprolyl isomerase"/>
    <property type="match status" value="1"/>
</dbReference>
<dbReference type="Pfam" id="PF00254">
    <property type="entry name" value="FKBP_C"/>
    <property type="match status" value="2"/>
</dbReference>
<dbReference type="KEGG" id="dqu:106750608"/>
<dbReference type="GeneID" id="106750608"/>
<reference evidence="12" key="1">
    <citation type="submission" date="2025-08" db="UniProtKB">
        <authorList>
            <consortium name="RefSeq"/>
        </authorList>
    </citation>
    <scope>IDENTIFICATION</scope>
</reference>
<dbReference type="InterPro" id="IPR001179">
    <property type="entry name" value="PPIase_FKBP_dom"/>
</dbReference>
<evidence type="ECO:0000313" key="12">
    <source>
        <dbReference type="RefSeq" id="XP_014486555.1"/>
    </source>
</evidence>
<dbReference type="SUPFAM" id="SSF48452">
    <property type="entry name" value="TPR-like"/>
    <property type="match status" value="1"/>
</dbReference>
<keyword evidence="6 7" id="KW-0413">Isomerase</keyword>
<dbReference type="Gene3D" id="1.25.40.10">
    <property type="entry name" value="Tetratricopeptide repeat domain"/>
    <property type="match status" value="1"/>
</dbReference>
<dbReference type="FunFam" id="1.25.40.10:FF:000008">
    <property type="entry name" value="Peptidylprolyl isomerase"/>
    <property type="match status" value="1"/>
</dbReference>
<dbReference type="InterPro" id="IPR046357">
    <property type="entry name" value="PPIase_dom_sf"/>
</dbReference>
<keyword evidence="4 8" id="KW-0802">TPR repeat</keyword>
<keyword evidence="5 7" id="KW-0697">Rotamase</keyword>
<accession>A0A6P3Y6P4</accession>
<keyword evidence="11" id="KW-1185">Reference proteome</keyword>
<dbReference type="AlphaFoldDB" id="A0A6P3Y6P4"/>
<dbReference type="GO" id="GO:0003755">
    <property type="term" value="F:peptidyl-prolyl cis-trans isomerase activity"/>
    <property type="evidence" value="ECO:0007669"/>
    <property type="project" value="UniProtKB-KW"/>
</dbReference>
<dbReference type="PANTHER" id="PTHR46512:SF9">
    <property type="entry name" value="PEPTIDYLPROLYL ISOMERASE"/>
    <property type="match status" value="1"/>
</dbReference>
<evidence type="ECO:0000256" key="4">
    <source>
        <dbReference type="ARBA" id="ARBA00022803"/>
    </source>
</evidence>
<dbReference type="Gene3D" id="3.10.50.40">
    <property type="match status" value="2"/>
</dbReference>
<dbReference type="PROSITE" id="PS50005">
    <property type="entry name" value="TPR"/>
    <property type="match status" value="1"/>
</dbReference>
<dbReference type="Pfam" id="PF13181">
    <property type="entry name" value="TPR_8"/>
    <property type="match status" value="2"/>
</dbReference>
<gene>
    <name evidence="12" type="primary">LOC106750608</name>
</gene>
<evidence type="ECO:0000256" key="9">
    <source>
        <dbReference type="SAM" id="MobiDB-lite"/>
    </source>
</evidence>
<evidence type="ECO:0000256" key="5">
    <source>
        <dbReference type="ARBA" id="ARBA00023110"/>
    </source>
</evidence>